<dbReference type="InterPro" id="IPR011234">
    <property type="entry name" value="Fumarylacetoacetase-like_C"/>
</dbReference>
<dbReference type="InterPro" id="IPR036663">
    <property type="entry name" value="Fumarylacetoacetase_C_sf"/>
</dbReference>
<evidence type="ECO:0000313" key="4">
    <source>
        <dbReference type="EMBL" id="AZN29607.1"/>
    </source>
</evidence>
<keyword evidence="5" id="KW-1185">Reference proteome</keyword>
<dbReference type="Pfam" id="PF01557">
    <property type="entry name" value="FAA_hydrolase"/>
    <property type="match status" value="1"/>
</dbReference>
<dbReference type="PANTHER" id="PTHR11820:SF7">
    <property type="entry name" value="ACYLPYRUVASE FAHD1, MITOCHONDRIAL"/>
    <property type="match status" value="1"/>
</dbReference>
<evidence type="ECO:0000259" key="3">
    <source>
        <dbReference type="Pfam" id="PF10370"/>
    </source>
</evidence>
<dbReference type="GO" id="GO:0016853">
    <property type="term" value="F:isomerase activity"/>
    <property type="evidence" value="ECO:0007669"/>
    <property type="project" value="UniProtKB-ARBA"/>
</dbReference>
<dbReference type="GO" id="GO:0018773">
    <property type="term" value="F:acetylpyruvate hydrolase activity"/>
    <property type="evidence" value="ECO:0007669"/>
    <property type="project" value="TreeGrafter"/>
</dbReference>
<dbReference type="PANTHER" id="PTHR11820">
    <property type="entry name" value="ACYLPYRUVASE"/>
    <property type="match status" value="1"/>
</dbReference>
<dbReference type="Gene3D" id="2.30.30.370">
    <property type="entry name" value="FAH"/>
    <property type="match status" value="1"/>
</dbReference>
<dbReference type="Gene3D" id="3.90.850.10">
    <property type="entry name" value="Fumarylacetoacetase-like, C-terminal domain"/>
    <property type="match status" value="1"/>
</dbReference>
<feature type="domain" description="Fumarylacetoacetase-like C-terminal" evidence="2">
    <location>
        <begin position="59"/>
        <end position="253"/>
    </location>
</feature>
<feature type="domain" description="Rv2993c-like N-terminal" evidence="3">
    <location>
        <begin position="1"/>
        <end position="53"/>
    </location>
</feature>
<protein>
    <submittedName>
        <fullName evidence="4">DUF2437 domain-containing protein</fullName>
    </submittedName>
</protein>
<dbReference type="OrthoDB" id="9805307at2"/>
<dbReference type="Pfam" id="PF10370">
    <property type="entry name" value="Rv2993c-like_N"/>
    <property type="match status" value="1"/>
</dbReference>
<dbReference type="Proteomes" id="UP000270021">
    <property type="component" value="Chromosome"/>
</dbReference>
<dbReference type="AlphaFoldDB" id="A0A3Q8WT08"/>
<reference evidence="4 5" key="1">
    <citation type="submission" date="2018-12" db="EMBL/GenBank/DDBJ databases">
        <title>Complete genome sequence of Flaviflexus salsibiostraticola KCTC 33148.</title>
        <authorList>
            <person name="Bae J.-W."/>
        </authorList>
    </citation>
    <scope>NUCLEOTIDE SEQUENCE [LARGE SCALE GENOMIC DNA]</scope>
    <source>
        <strain evidence="4 5">KCTC 33148</strain>
    </source>
</reference>
<sequence length="256" mass="27837">MQIARISLQAGPRYAIVDRDTDEYVILAGDPIFQGLDTTGQRVPMAGTRVLSPVIPRSKVVAVGRNYAAHIEEMGSTAPENPLLFFKPNTSVIGPDDFIVKPSWSSEISYEAELAVVIGKPCKDVPIERVDDVIYGYTIANDVTARDIQREEEQWSRAKGFDTSCPLGPVIDLDFDPTDVGIRTRVNGELKQDGRTSQMIRPVPELVSYISHAFSLLPGDVILTGTPAGVGTIRPGDTVDIEIDGLGTLSNQLREG</sequence>
<evidence type="ECO:0000313" key="5">
    <source>
        <dbReference type="Proteomes" id="UP000270021"/>
    </source>
</evidence>
<dbReference type="EMBL" id="CP034438">
    <property type="protein sequence ID" value="AZN29607.1"/>
    <property type="molecule type" value="Genomic_DNA"/>
</dbReference>
<dbReference type="GO" id="GO:0019752">
    <property type="term" value="P:carboxylic acid metabolic process"/>
    <property type="evidence" value="ECO:0007669"/>
    <property type="project" value="UniProtKB-ARBA"/>
</dbReference>
<evidence type="ECO:0000256" key="1">
    <source>
        <dbReference type="ARBA" id="ARBA00022723"/>
    </source>
</evidence>
<proteinExistence type="predicted"/>
<dbReference type="InterPro" id="IPR018833">
    <property type="entry name" value="Rv2993c-like_N"/>
</dbReference>
<gene>
    <name evidence="4" type="ORF">EJO69_04255</name>
</gene>
<dbReference type="GO" id="GO:0046872">
    <property type="term" value="F:metal ion binding"/>
    <property type="evidence" value="ECO:0007669"/>
    <property type="project" value="UniProtKB-KW"/>
</dbReference>
<evidence type="ECO:0000259" key="2">
    <source>
        <dbReference type="Pfam" id="PF01557"/>
    </source>
</evidence>
<accession>A0A3Q8WT08</accession>
<dbReference type="RefSeq" id="WP_126039627.1">
    <property type="nucleotide sequence ID" value="NZ_CP034438.1"/>
</dbReference>
<dbReference type="KEGG" id="fsl:EJO69_04255"/>
<keyword evidence="1" id="KW-0479">Metal-binding</keyword>
<organism evidence="4 5">
    <name type="scientific">Flaviflexus salsibiostraticola</name>
    <dbReference type="NCBI Taxonomy" id="1282737"/>
    <lineage>
        <taxon>Bacteria</taxon>
        <taxon>Bacillati</taxon>
        <taxon>Actinomycetota</taxon>
        <taxon>Actinomycetes</taxon>
        <taxon>Actinomycetales</taxon>
        <taxon>Actinomycetaceae</taxon>
        <taxon>Flaviflexus</taxon>
    </lineage>
</organism>
<dbReference type="FunFam" id="3.90.850.10:FF:000002">
    <property type="entry name" value="2-hydroxyhepta-2,4-diene-1,7-dioate isomerase"/>
    <property type="match status" value="1"/>
</dbReference>
<name>A0A3Q8WT08_9ACTO</name>
<dbReference type="SUPFAM" id="SSF56529">
    <property type="entry name" value="FAH"/>
    <property type="match status" value="1"/>
</dbReference>